<gene>
    <name evidence="2" type="ORF">DPMN_095792</name>
</gene>
<feature type="region of interest" description="Disordered" evidence="1">
    <location>
        <begin position="543"/>
        <end position="688"/>
    </location>
</feature>
<feature type="region of interest" description="Disordered" evidence="1">
    <location>
        <begin position="416"/>
        <end position="441"/>
    </location>
</feature>
<reference evidence="2" key="1">
    <citation type="journal article" date="2019" name="bioRxiv">
        <title>The Genome of the Zebra Mussel, Dreissena polymorpha: A Resource for Invasive Species Research.</title>
        <authorList>
            <person name="McCartney M.A."/>
            <person name="Auch B."/>
            <person name="Kono T."/>
            <person name="Mallez S."/>
            <person name="Zhang Y."/>
            <person name="Obille A."/>
            <person name="Becker A."/>
            <person name="Abrahante J.E."/>
            <person name="Garbe J."/>
            <person name="Badalamenti J.P."/>
            <person name="Herman A."/>
            <person name="Mangelson H."/>
            <person name="Liachko I."/>
            <person name="Sullivan S."/>
            <person name="Sone E.D."/>
            <person name="Koren S."/>
            <person name="Silverstein K.A.T."/>
            <person name="Beckman K.B."/>
            <person name="Gohl D.M."/>
        </authorList>
    </citation>
    <scope>NUCLEOTIDE SEQUENCE</scope>
    <source>
        <strain evidence="2">Duluth1</strain>
        <tissue evidence="2">Whole animal</tissue>
    </source>
</reference>
<feature type="region of interest" description="Disordered" evidence="1">
    <location>
        <begin position="14"/>
        <end position="52"/>
    </location>
</feature>
<protein>
    <submittedName>
        <fullName evidence="2">Uncharacterized protein</fullName>
    </submittedName>
</protein>
<dbReference type="AlphaFoldDB" id="A0A9D4L8A0"/>
<feature type="compositionally biased region" description="Basic and acidic residues" evidence="1">
    <location>
        <begin position="493"/>
        <end position="511"/>
    </location>
</feature>
<feature type="compositionally biased region" description="Basic and acidic residues" evidence="1">
    <location>
        <begin position="17"/>
        <end position="34"/>
    </location>
</feature>
<evidence type="ECO:0000256" key="1">
    <source>
        <dbReference type="SAM" id="MobiDB-lite"/>
    </source>
</evidence>
<feature type="compositionally biased region" description="Polar residues" evidence="1">
    <location>
        <begin position="220"/>
        <end position="246"/>
    </location>
</feature>
<feature type="compositionally biased region" description="Basic residues" evidence="1">
    <location>
        <begin position="618"/>
        <end position="627"/>
    </location>
</feature>
<organism evidence="2 3">
    <name type="scientific">Dreissena polymorpha</name>
    <name type="common">Zebra mussel</name>
    <name type="synonym">Mytilus polymorpha</name>
    <dbReference type="NCBI Taxonomy" id="45954"/>
    <lineage>
        <taxon>Eukaryota</taxon>
        <taxon>Metazoa</taxon>
        <taxon>Spiralia</taxon>
        <taxon>Lophotrochozoa</taxon>
        <taxon>Mollusca</taxon>
        <taxon>Bivalvia</taxon>
        <taxon>Autobranchia</taxon>
        <taxon>Heteroconchia</taxon>
        <taxon>Euheterodonta</taxon>
        <taxon>Imparidentia</taxon>
        <taxon>Neoheterodontei</taxon>
        <taxon>Myida</taxon>
        <taxon>Dreissenoidea</taxon>
        <taxon>Dreissenidae</taxon>
        <taxon>Dreissena</taxon>
    </lineage>
</organism>
<reference evidence="2" key="2">
    <citation type="submission" date="2020-11" db="EMBL/GenBank/DDBJ databases">
        <authorList>
            <person name="McCartney M.A."/>
            <person name="Auch B."/>
            <person name="Kono T."/>
            <person name="Mallez S."/>
            <person name="Becker A."/>
            <person name="Gohl D.M."/>
            <person name="Silverstein K.A.T."/>
            <person name="Koren S."/>
            <person name="Bechman K.B."/>
            <person name="Herman A."/>
            <person name="Abrahante J.E."/>
            <person name="Garbe J."/>
        </authorList>
    </citation>
    <scope>NUCLEOTIDE SEQUENCE</scope>
    <source>
        <strain evidence="2">Duluth1</strain>
        <tissue evidence="2">Whole animal</tissue>
    </source>
</reference>
<dbReference type="Proteomes" id="UP000828390">
    <property type="component" value="Unassembled WGS sequence"/>
</dbReference>
<name>A0A9D4L8A0_DREPO</name>
<dbReference type="EMBL" id="JAIWYP010000003">
    <property type="protein sequence ID" value="KAH3853270.1"/>
    <property type="molecule type" value="Genomic_DNA"/>
</dbReference>
<comment type="caution">
    <text evidence="2">The sequence shown here is derived from an EMBL/GenBank/DDBJ whole genome shotgun (WGS) entry which is preliminary data.</text>
</comment>
<feature type="compositionally biased region" description="Basic residues" evidence="1">
    <location>
        <begin position="556"/>
        <end position="584"/>
    </location>
</feature>
<feature type="region of interest" description="Disordered" evidence="1">
    <location>
        <begin position="220"/>
        <end position="247"/>
    </location>
</feature>
<evidence type="ECO:0000313" key="3">
    <source>
        <dbReference type="Proteomes" id="UP000828390"/>
    </source>
</evidence>
<sequence>MDMNEHVATKNTCIGDTCEKKETHKDNGEHKDSGSKLPTVESCPDDSASSGPLSREWLQKLTAEDKKLLAKVLQVIRTRFLPRRPASVMSRPPPPSLAGLRSKSCSACIDYETLDLIKSKNNRKARSEVLYKRKRTRNRSRKQEFGLRTLKFSDNSGKIKDNQTKQKRMDHREVIAKKDNAMPKKSKSKVPCKDPAIPTRLQIGRCSPGMPIQYAKSDIETQPTSDEICSSGSKCSTEDGQPTTPISGYRTALPIQKPLKDACSTNFDANATDVSAHEGCDIDPKLSVSSRLATQFQNNPAKELHPFEKKEVSSSEEVYLKFPRKYSEEENLAKLKEIASLPKVSMANIVASNETVRRIIRSNSDRSRSIQDTIIAGQRRSASLAARVKCETNTDTDIGDKGCDCNKKSKSADGIELIEGPNTVSVSSKSKSPRHESLTEVTTVTEISTSLCSIDSASCASDSFTTSSLEDTNDTPPIYLQKKFRKKDRKKTKYPESKSHSATKKRVDHDGVLIQKGKAADVCGKHSRTTPCAACSPYAQPQSLVDITDSGGDRTIRRKDKPKSSNRSKSNKLASHRRRSKSAKSKSPLSSKPAFISSGYVGNRRCYSPEKSTEKVPAARHRGHFKHLSPTAKTNASPKRGCPNNTENESHKLEKPPLAPTPPPKPHQRKRSNIRLHQTNNAMTGDDNEKPIILTTRSVELRYLASHISEVGGENLSAVKYNPMPPKSSQSKKAALTAVNKARKIRHTNQCRKEEVSQTTDKTIVLPTVVTIPSVLSSDGTSPRSYVTSTWSTHSLTARSVASHNSAILDSNCEIKNQTSVSISNS</sequence>
<proteinExistence type="predicted"/>
<accession>A0A9D4L8A0</accession>
<feature type="compositionally biased region" description="Low complexity" evidence="1">
    <location>
        <begin position="585"/>
        <end position="594"/>
    </location>
</feature>
<feature type="compositionally biased region" description="Polar residues" evidence="1">
    <location>
        <begin position="631"/>
        <end position="647"/>
    </location>
</feature>
<keyword evidence="3" id="KW-1185">Reference proteome</keyword>
<evidence type="ECO:0000313" key="2">
    <source>
        <dbReference type="EMBL" id="KAH3853270.1"/>
    </source>
</evidence>
<feature type="region of interest" description="Disordered" evidence="1">
    <location>
        <begin position="464"/>
        <end position="511"/>
    </location>
</feature>
<feature type="compositionally biased region" description="Basic residues" evidence="1">
    <location>
        <begin position="482"/>
        <end position="492"/>
    </location>
</feature>